<accession>A0A1A8WWR2</accession>
<dbReference type="PANTHER" id="PTHR10953">
    <property type="entry name" value="UBIQUITIN-ACTIVATING ENZYME E1"/>
    <property type="match status" value="1"/>
</dbReference>
<feature type="domain" description="Ubiquitin-activating enzyme SCCH" evidence="7">
    <location>
        <begin position="956"/>
        <end position="1231"/>
    </location>
</feature>
<reference evidence="9" key="1">
    <citation type="submission" date="2016-05" db="EMBL/GenBank/DDBJ databases">
        <authorList>
            <person name="Naeem Raeece"/>
        </authorList>
    </citation>
    <scope>NUCLEOTIDE SEQUENCE [LARGE SCALE GENOMIC DNA]</scope>
</reference>
<evidence type="ECO:0000256" key="3">
    <source>
        <dbReference type="ARBA" id="ARBA00022598"/>
    </source>
</evidence>
<dbReference type="PANTHER" id="PTHR10953:SF4">
    <property type="entry name" value="UBIQUITIN-ACTIVATING ENZYME E1 C-TERMINAL DOMAIN-CONTAINING PROTEIN"/>
    <property type="match status" value="1"/>
</dbReference>
<proteinExistence type="inferred from homology"/>
<dbReference type="GO" id="GO:0016567">
    <property type="term" value="P:protein ubiquitination"/>
    <property type="evidence" value="ECO:0007669"/>
    <property type="project" value="UniProtKB-UniPathway"/>
</dbReference>
<dbReference type="PRINTS" id="PR01849">
    <property type="entry name" value="UBIQUITINACT"/>
</dbReference>
<dbReference type="UniPathway" id="UPA00143"/>
<dbReference type="InterPro" id="IPR045886">
    <property type="entry name" value="ThiF/MoeB/HesA"/>
</dbReference>
<evidence type="ECO:0000256" key="4">
    <source>
        <dbReference type="SAM" id="MobiDB-lite"/>
    </source>
</evidence>
<dbReference type="Proteomes" id="UP000078546">
    <property type="component" value="Unassembled WGS sequence"/>
</dbReference>
<feature type="region of interest" description="Disordered" evidence="4">
    <location>
        <begin position="1"/>
        <end position="22"/>
    </location>
</feature>
<dbReference type="InterPro" id="IPR042063">
    <property type="entry name" value="Ubi_acti_E1_SCCH"/>
</dbReference>
<feature type="transmembrane region" description="Helical" evidence="5">
    <location>
        <begin position="94"/>
        <end position="112"/>
    </location>
</feature>
<keyword evidence="3" id="KW-0436">Ligase</keyword>
<evidence type="ECO:0000313" key="8">
    <source>
        <dbReference type="EMBL" id="SBS96322.1"/>
    </source>
</evidence>
<evidence type="ECO:0000256" key="5">
    <source>
        <dbReference type="SAM" id="Phobius"/>
    </source>
</evidence>
<dbReference type="Gene3D" id="1.10.10.2660">
    <property type="entry name" value="Ubiquitin-activating enzyme E1, SCCH domain"/>
    <property type="match status" value="1"/>
</dbReference>
<feature type="region of interest" description="Disordered" evidence="4">
    <location>
        <begin position="1286"/>
        <end position="1309"/>
    </location>
</feature>
<dbReference type="Gene3D" id="3.40.50.720">
    <property type="entry name" value="NAD(P)-binding Rossmann-like Domain"/>
    <property type="match status" value="2"/>
</dbReference>
<sequence length="1729" mass="200919">MFAKEELGVNQSVPSGQEKKGNRRLNMSTWTKCSYSNIPIIGWVVEKIEGEQKDKNERQNYFAFMSTVFACVLIYSSVLFTISTPITKKEDAQTMNVFHKFFCLVFFVYLLSKRSQLASRKIRYVTDRIGTNYPSPSTNIYTKRNLQRENNGIQREKRNAQIVHKLYNLQVENKNKVKGKTYFSLYKHFNEDIKNKKNSKNLQSGKVLTDILKSRSFKNCTQCKIHILDSEKGEGNKKGCTSDVFKDVERKEEAAKVETDPPREDNKNRREVVKKVQPLERCKNGKRSEIHEEVTLGETHKLSAADILEGAKKYSRQMYTHGYGEEAKIRKSKILIVGLNGTSSEICKNLIICGVKEVGLYDNNILSYEDIDNLFFCDKKLVNKEKKSISCLENMQKLSDNCKINIITSNINSCVNDYDVVVSVNQRELFNVHLNNVCRDKRKKFICVNTVGLFGRVFLDFGQFTFSSGMSNDVYKIGVIEFHGNNLIVHCLPYYENIQLNEGDVVTLEIRTADRIINEKCTIRDMCRRNGKLTLSVEKGGKEAKPWKFLNIVLSLKIVKHLKKKFSYRKDHIFHNLRDMVRKKKINYASVKKTYMPVRLDYICLEKYLREVKKKVDTRNSIWHAPLHALRYVLNLLFPGGGKLQLSDEEVCFLCYDEIMAKKEKGENFADNDVLNFKTLCKKKKKNINDQVINQFSSAAHIELSPFSSFFGSLVTQQILKGVTHKFKPIHQTFYYDKRDIFPFSKISRKYYGKYMHQLNFFGEEFQNFLNNLNILLIGSGALGCEFLKLLALVGVSCSVGVSSPVGEKIDNVEKGYTREGEEKQRRQGRGLVQVVDYDMIEESNLSRQFLFTAKDIGKLKCEVAAYNIKKINEDINCAYIKMKVDESVLDNADFLLKKFFYEEGENNSGIEGLKGSSQVVVPFSSESYASGGENQGKDNSNDEEGSNSCTVTSFPKNHKHIIQFSKSVYINYFFENVLKINNFLNDPVRFIGHLCSYDNVTKLIHFFKITKIFFKHNLHMNVHIFWNNIFVNNIIHLLSKNKDEMENYYKDLGKVPQPVYFNKNDKNHILFYQCAIKNFEEVFKNLTKIKSKMIDHIFFFKDVETKERKQNMTIQTALTTLVERNNITLDLKKLFYFLTVIRKNTDSKFYATVEDELYILFNNPVFLMSLKYVQGQNKKRTNKSGEQTQRRKEDFPFFTPLIYNLQNSKDDINFIFSMTNIRNENYNFSKLSILEFFKISNNIIPSIVTVVSMISSLAIFELYKLAYFLKLSKERQKVYQTGDNISKGEQLGDTTSRRENLHRDNPPKEDNFEDTIWIKKQEKKKIYFLKKHFFNTQNASHHGEKVKDLHICMYKDRIYVRKGDKTLFYLFDMKYDQLKNISKWLSNQYINLEDNFFTRSELSKVHVASFENAKIPLLKNVIWSFWNFLYIDIFHKSANTNMGSFPQGQHIFPSRLSGFPMYIFDNHIDVLPEVERENIRRCLEKINEQMDTIKKRSCKTDESRICHGRRSEAIPLTPNENSNLALVESADITLQAVDALLALLEKEEFGSFMAKVASGRDFLRMVRKNVHAVKMQYNSGKESMGSVESNGNVESSVEKSAEEEIRENLLYVQKTIEDLKRDVLFFFSVNNMTEKKSDITLDELVSSIEMLFNVTILTVGVMDKIIYANFEIPSLRHSGSRCLYDILSELFRDHPEKKTFILNIIAIDNSTNKEVVLPDVQINVHRRA</sequence>
<organism evidence="8 9">
    <name type="scientific">Plasmodium ovale curtisi</name>
    <dbReference type="NCBI Taxonomy" id="864141"/>
    <lineage>
        <taxon>Eukaryota</taxon>
        <taxon>Sar</taxon>
        <taxon>Alveolata</taxon>
        <taxon>Apicomplexa</taxon>
        <taxon>Aconoidasida</taxon>
        <taxon>Haemosporida</taxon>
        <taxon>Plasmodiidae</taxon>
        <taxon>Plasmodium</taxon>
        <taxon>Plasmodium (Plasmodium)</taxon>
    </lineage>
</organism>
<evidence type="ECO:0000313" key="9">
    <source>
        <dbReference type="Proteomes" id="UP000078546"/>
    </source>
</evidence>
<keyword evidence="5" id="KW-0812">Transmembrane</keyword>
<dbReference type="InterPro" id="IPR000011">
    <property type="entry name" value="UBQ/SUMO-activ_enz_E1-like"/>
</dbReference>
<comment type="pathway">
    <text evidence="1">Protein modification; protein ubiquitination.</text>
</comment>
<dbReference type="Pfam" id="PF10585">
    <property type="entry name" value="UBA_E1_SCCH"/>
    <property type="match status" value="1"/>
</dbReference>
<feature type="region of interest" description="Disordered" evidence="4">
    <location>
        <begin position="929"/>
        <end position="951"/>
    </location>
</feature>
<dbReference type="GO" id="GO:0019948">
    <property type="term" value="F:SUMO activating enzyme activity"/>
    <property type="evidence" value="ECO:0007669"/>
    <property type="project" value="TreeGrafter"/>
</dbReference>
<dbReference type="EMBL" id="FLQV01000590">
    <property type="protein sequence ID" value="SBS96322.1"/>
    <property type="molecule type" value="Genomic_DNA"/>
</dbReference>
<dbReference type="Pfam" id="PF00899">
    <property type="entry name" value="ThiF"/>
    <property type="match status" value="2"/>
</dbReference>
<evidence type="ECO:0000256" key="2">
    <source>
        <dbReference type="ARBA" id="ARBA00005673"/>
    </source>
</evidence>
<dbReference type="GO" id="GO:0005737">
    <property type="term" value="C:cytoplasm"/>
    <property type="evidence" value="ECO:0007669"/>
    <property type="project" value="TreeGrafter"/>
</dbReference>
<dbReference type="InterPro" id="IPR000594">
    <property type="entry name" value="ThiF_NAD_FAD-bd"/>
</dbReference>
<evidence type="ECO:0000256" key="1">
    <source>
        <dbReference type="ARBA" id="ARBA00004906"/>
    </source>
</evidence>
<evidence type="ECO:0000259" key="7">
    <source>
        <dbReference type="Pfam" id="PF10585"/>
    </source>
</evidence>
<feature type="domain" description="THIF-type NAD/FAD binding fold" evidence="6">
    <location>
        <begin position="756"/>
        <end position="898"/>
    </location>
</feature>
<keyword evidence="5" id="KW-0472">Membrane</keyword>
<feature type="compositionally biased region" description="Basic and acidic residues" evidence="4">
    <location>
        <begin position="1296"/>
        <end position="1309"/>
    </location>
</feature>
<dbReference type="GO" id="GO:0016925">
    <property type="term" value="P:protein sumoylation"/>
    <property type="evidence" value="ECO:0007669"/>
    <property type="project" value="TreeGrafter"/>
</dbReference>
<dbReference type="SUPFAM" id="SSF69572">
    <property type="entry name" value="Activating enzymes of the ubiquitin-like proteins"/>
    <property type="match status" value="2"/>
</dbReference>
<dbReference type="InterPro" id="IPR035985">
    <property type="entry name" value="Ubiquitin-activating_enz"/>
</dbReference>
<name>A0A1A8WWR2_PLAOA</name>
<protein>
    <submittedName>
        <fullName evidence="8">Ubiquitin activating enzyme, putative</fullName>
    </submittedName>
</protein>
<keyword evidence="5" id="KW-1133">Transmembrane helix</keyword>
<evidence type="ECO:0000259" key="6">
    <source>
        <dbReference type="Pfam" id="PF00899"/>
    </source>
</evidence>
<feature type="transmembrane region" description="Helical" evidence="5">
    <location>
        <begin position="61"/>
        <end position="82"/>
    </location>
</feature>
<dbReference type="GO" id="GO:0031510">
    <property type="term" value="C:SUMO activating enzyme complex"/>
    <property type="evidence" value="ECO:0007669"/>
    <property type="project" value="TreeGrafter"/>
</dbReference>
<comment type="similarity">
    <text evidence="2">Belongs to the ubiquitin-activating E1 family.</text>
</comment>
<dbReference type="InterPro" id="IPR019572">
    <property type="entry name" value="UBA_E1_SCCH"/>
</dbReference>
<gene>
    <name evidence="8" type="ORF">POVCU1_032070</name>
</gene>
<feature type="domain" description="THIF-type NAD/FAD binding fold" evidence="6">
    <location>
        <begin position="314"/>
        <end position="459"/>
    </location>
</feature>